<dbReference type="InterPro" id="IPR016024">
    <property type="entry name" value="ARM-type_fold"/>
</dbReference>
<keyword evidence="2" id="KW-0723">Serine/threonine-protein kinase</keyword>
<evidence type="ECO:0000259" key="11">
    <source>
        <dbReference type="PROSITE" id="PS50011"/>
    </source>
</evidence>
<evidence type="ECO:0000256" key="1">
    <source>
        <dbReference type="ARBA" id="ARBA00012513"/>
    </source>
</evidence>
<keyword evidence="13" id="KW-1185">Reference proteome</keyword>
<dbReference type="SUPFAM" id="SSF48371">
    <property type="entry name" value="ARM repeat"/>
    <property type="match status" value="1"/>
</dbReference>
<evidence type="ECO:0000313" key="12">
    <source>
        <dbReference type="EMBL" id="KOO33573.1"/>
    </source>
</evidence>
<dbReference type="GO" id="GO:0000159">
    <property type="term" value="C:protein phosphatase type 2A complex"/>
    <property type="evidence" value="ECO:0007669"/>
    <property type="project" value="InterPro"/>
</dbReference>
<comment type="catalytic activity">
    <reaction evidence="7">
        <text>L-threonyl-[protein] + ATP = O-phospho-L-threonyl-[protein] + ADP + H(+)</text>
        <dbReference type="Rhea" id="RHEA:46608"/>
        <dbReference type="Rhea" id="RHEA-COMP:11060"/>
        <dbReference type="Rhea" id="RHEA-COMP:11605"/>
        <dbReference type="ChEBI" id="CHEBI:15378"/>
        <dbReference type="ChEBI" id="CHEBI:30013"/>
        <dbReference type="ChEBI" id="CHEBI:30616"/>
        <dbReference type="ChEBI" id="CHEBI:61977"/>
        <dbReference type="ChEBI" id="CHEBI:456216"/>
        <dbReference type="EC" id="2.7.11.1"/>
    </reaction>
</comment>
<dbReference type="InterPro" id="IPR011989">
    <property type="entry name" value="ARM-like"/>
</dbReference>
<evidence type="ECO:0000256" key="2">
    <source>
        <dbReference type="ARBA" id="ARBA00022527"/>
    </source>
</evidence>
<evidence type="ECO:0000256" key="3">
    <source>
        <dbReference type="ARBA" id="ARBA00022679"/>
    </source>
</evidence>
<dbReference type="AlphaFoldDB" id="A0A0M0K5B4"/>
<dbReference type="GO" id="GO:0004674">
    <property type="term" value="F:protein serine/threonine kinase activity"/>
    <property type="evidence" value="ECO:0007669"/>
    <property type="project" value="UniProtKB-KW"/>
</dbReference>
<dbReference type="GO" id="GO:0005524">
    <property type="term" value="F:ATP binding"/>
    <property type="evidence" value="ECO:0007669"/>
    <property type="project" value="UniProtKB-UniRule"/>
</dbReference>
<feature type="region of interest" description="Disordered" evidence="10">
    <location>
        <begin position="881"/>
        <end position="913"/>
    </location>
</feature>
<evidence type="ECO:0000256" key="7">
    <source>
        <dbReference type="ARBA" id="ARBA00047899"/>
    </source>
</evidence>
<evidence type="ECO:0000256" key="8">
    <source>
        <dbReference type="ARBA" id="ARBA00048679"/>
    </source>
</evidence>
<dbReference type="InterPro" id="IPR002554">
    <property type="entry name" value="PP2A_B56"/>
</dbReference>
<protein>
    <recommendedName>
        <fullName evidence="1">non-specific serine/threonine protein kinase</fullName>
        <ecNumber evidence="1">2.7.11.1</ecNumber>
    </recommendedName>
</protein>
<name>A0A0M0K5B4_9EUKA</name>
<keyword evidence="4 9" id="KW-0547">Nucleotide-binding</keyword>
<evidence type="ECO:0000256" key="9">
    <source>
        <dbReference type="PROSITE-ProRule" id="PRU10141"/>
    </source>
</evidence>
<dbReference type="Pfam" id="PF00069">
    <property type="entry name" value="Pkinase"/>
    <property type="match status" value="2"/>
</dbReference>
<feature type="domain" description="Protein kinase" evidence="11">
    <location>
        <begin position="441"/>
        <end position="796"/>
    </location>
</feature>
<evidence type="ECO:0000256" key="5">
    <source>
        <dbReference type="ARBA" id="ARBA00022777"/>
    </source>
</evidence>
<keyword evidence="3" id="KW-0808">Transferase</keyword>
<dbReference type="Gene3D" id="1.25.10.10">
    <property type="entry name" value="Leucine-rich Repeat Variant"/>
    <property type="match status" value="1"/>
</dbReference>
<dbReference type="InterPro" id="IPR050236">
    <property type="entry name" value="Ser_Thr_kinase_AGC"/>
</dbReference>
<evidence type="ECO:0000256" key="6">
    <source>
        <dbReference type="ARBA" id="ARBA00022840"/>
    </source>
</evidence>
<dbReference type="EC" id="2.7.11.1" evidence="1"/>
<dbReference type="GO" id="GO:0035556">
    <property type="term" value="P:intracellular signal transduction"/>
    <property type="evidence" value="ECO:0007669"/>
    <property type="project" value="TreeGrafter"/>
</dbReference>
<dbReference type="PROSITE" id="PS00107">
    <property type="entry name" value="PROTEIN_KINASE_ATP"/>
    <property type="match status" value="1"/>
</dbReference>
<comment type="catalytic activity">
    <reaction evidence="8">
        <text>L-seryl-[protein] + ATP = O-phospho-L-seryl-[protein] + ADP + H(+)</text>
        <dbReference type="Rhea" id="RHEA:17989"/>
        <dbReference type="Rhea" id="RHEA-COMP:9863"/>
        <dbReference type="Rhea" id="RHEA-COMP:11604"/>
        <dbReference type="ChEBI" id="CHEBI:15378"/>
        <dbReference type="ChEBI" id="CHEBI:29999"/>
        <dbReference type="ChEBI" id="CHEBI:30616"/>
        <dbReference type="ChEBI" id="CHEBI:83421"/>
        <dbReference type="ChEBI" id="CHEBI:456216"/>
        <dbReference type="EC" id="2.7.11.1"/>
    </reaction>
</comment>
<dbReference type="SMART" id="SM00220">
    <property type="entry name" value="S_TKc"/>
    <property type="match status" value="1"/>
</dbReference>
<dbReference type="OrthoDB" id="347657at2759"/>
<dbReference type="InterPro" id="IPR011009">
    <property type="entry name" value="Kinase-like_dom_sf"/>
</dbReference>
<feature type="binding site" evidence="9">
    <location>
        <position position="476"/>
    </location>
    <ligand>
        <name>ATP</name>
        <dbReference type="ChEBI" id="CHEBI:30616"/>
    </ligand>
</feature>
<evidence type="ECO:0000313" key="13">
    <source>
        <dbReference type="Proteomes" id="UP000037460"/>
    </source>
</evidence>
<dbReference type="PANTHER" id="PTHR24356:SF163">
    <property type="entry name" value="3-PHOSPHOINOSITIDE-DEPENDENT PROTEIN KINASE 1-RELATED"/>
    <property type="match status" value="1"/>
</dbReference>
<dbReference type="PANTHER" id="PTHR24356">
    <property type="entry name" value="SERINE/THREONINE-PROTEIN KINASE"/>
    <property type="match status" value="1"/>
</dbReference>
<gene>
    <name evidence="12" type="ORF">Ctob_008645</name>
</gene>
<keyword evidence="6 9" id="KW-0067">ATP-binding</keyword>
<feature type="compositionally biased region" description="Basic and acidic residues" evidence="10">
    <location>
        <begin position="903"/>
        <end position="913"/>
    </location>
</feature>
<dbReference type="Proteomes" id="UP000037460">
    <property type="component" value="Unassembled WGS sequence"/>
</dbReference>
<proteinExistence type="predicted"/>
<dbReference type="Pfam" id="PF01603">
    <property type="entry name" value="B56"/>
    <property type="match status" value="1"/>
</dbReference>
<dbReference type="SUPFAM" id="SSF56112">
    <property type="entry name" value="Protein kinase-like (PK-like)"/>
    <property type="match status" value="1"/>
</dbReference>
<accession>A0A0M0K5B4</accession>
<reference evidence="13" key="1">
    <citation type="journal article" date="2015" name="PLoS Genet.">
        <title>Genome Sequence and Transcriptome Analyses of Chrysochromulina tobin: Metabolic Tools for Enhanced Algal Fitness in the Prominent Order Prymnesiales (Haptophyceae).</title>
        <authorList>
            <person name="Hovde B.T."/>
            <person name="Deodato C.R."/>
            <person name="Hunsperger H.M."/>
            <person name="Ryken S.A."/>
            <person name="Yost W."/>
            <person name="Jha R.K."/>
            <person name="Patterson J."/>
            <person name="Monnat R.J. Jr."/>
            <person name="Barlow S.B."/>
            <person name="Starkenburg S.R."/>
            <person name="Cattolico R.A."/>
        </authorList>
    </citation>
    <scope>NUCLEOTIDE SEQUENCE</scope>
    <source>
        <strain evidence="13">CCMP291</strain>
    </source>
</reference>
<dbReference type="GO" id="GO:0019888">
    <property type="term" value="F:protein phosphatase regulator activity"/>
    <property type="evidence" value="ECO:0007669"/>
    <property type="project" value="InterPro"/>
</dbReference>
<keyword evidence="5 12" id="KW-0418">Kinase</keyword>
<dbReference type="PROSITE" id="PS00108">
    <property type="entry name" value="PROTEIN_KINASE_ST"/>
    <property type="match status" value="1"/>
</dbReference>
<dbReference type="PROSITE" id="PS50011">
    <property type="entry name" value="PROTEIN_KINASE_DOM"/>
    <property type="match status" value="1"/>
</dbReference>
<sequence>MSEVTLDFIALLRRLVADVPSRGATLNAALQQLASQELRDLEPDASLLEALLSVPTTVRDSFSADDLYKWHTLLTGVLQIPEVVSAAPAAAAYATDALIDGAFARAALPPAEETAQAMTPGSSLPGCVSMAAQAAELGAVRALLHWLYRSGDVVVRLRLRSALGTSALRLCSSSLPPPGLRVLLEVLASIIRGFGASRPAHRSLLLNVLVPLHRPAARMDETTPVLSLYHESLVHCMLCLLRARPEWLLAALPPLLGAWPEPREGLSSKEVLLLHELERLLELASPAQRPAVSLAAAPVLARCISSDNSRVAERALTIFASDGARATLTSDFDGCVPLLLGALVRGGVPHWNATVNKMTHEALRLLSEADAGGFAAAAKQIFSTLGDASLGGTAVRMVFEYMHRIAPSPESLAAHAAPPAYVKEHLTAAPQLLPSIIFQELVFGRDLGSGSFSTVRYCKHVQRGTPAVSWPEYAAKVLCRQLLSQLGYEHAVRREIVVLRHLQHPGIARLVASFRWKEDIYLLLEYAAFGDLHGHLRRMGSLALPNARWLFAEVAAALAAVHAAGFAYGDLKPENILLTASGHAKLTDFGAARPLVGHEGALGVLAAAGNVIQELRDGDWSARRSAERRAAGATDDSPMGDAAAAGGAAAAAAAAGVAERGADCDAAAVGDDGRLEGTAAYLSPEIVTGGQPSEASDLWAFGCTLYQALCGRPPLWADTQEETMKRIVKFERVAEAQYPEQVPADARALIGSLLTPDPALRLRSIAGSATREGADGSSAAGAGVEGLAAVRGHPFFEGLDGDTLYVQTPPPLTRGAAAPQPHAAWSRRQNSIMWSPLPQRYAFGEDEGLALEPLVEGDEAGGSFTRPLTTNAEAAQAAEALRVPAPSESVCPPKTLAPMQETAEEHESEAMEA</sequence>
<dbReference type="InterPro" id="IPR000719">
    <property type="entry name" value="Prot_kinase_dom"/>
</dbReference>
<dbReference type="EMBL" id="JWZX01001484">
    <property type="protein sequence ID" value="KOO33573.1"/>
    <property type="molecule type" value="Genomic_DNA"/>
</dbReference>
<dbReference type="InterPro" id="IPR017441">
    <property type="entry name" value="Protein_kinase_ATP_BS"/>
</dbReference>
<dbReference type="Gene3D" id="1.10.510.10">
    <property type="entry name" value="Transferase(Phosphotransferase) domain 1"/>
    <property type="match status" value="2"/>
</dbReference>
<evidence type="ECO:0000256" key="4">
    <source>
        <dbReference type="ARBA" id="ARBA00022741"/>
    </source>
</evidence>
<comment type="caution">
    <text evidence="12">The sequence shown here is derived from an EMBL/GenBank/DDBJ whole genome shotgun (WGS) entry which is preliminary data.</text>
</comment>
<evidence type="ECO:0000256" key="10">
    <source>
        <dbReference type="SAM" id="MobiDB-lite"/>
    </source>
</evidence>
<organism evidence="12 13">
    <name type="scientific">Chrysochromulina tobinii</name>
    <dbReference type="NCBI Taxonomy" id="1460289"/>
    <lineage>
        <taxon>Eukaryota</taxon>
        <taxon>Haptista</taxon>
        <taxon>Haptophyta</taxon>
        <taxon>Prymnesiophyceae</taxon>
        <taxon>Prymnesiales</taxon>
        <taxon>Chrysochromulinaceae</taxon>
        <taxon>Chrysochromulina</taxon>
    </lineage>
</organism>
<dbReference type="InterPro" id="IPR008271">
    <property type="entry name" value="Ser/Thr_kinase_AS"/>
</dbReference>